<gene>
    <name evidence="3" type="ORF">D910_08469</name>
    <name evidence="2" type="ORF">YQE_11215</name>
</gene>
<proteinExistence type="predicted"/>
<keyword evidence="1" id="KW-0175">Coiled coil</keyword>
<organism evidence="2">
    <name type="scientific">Dendroctonus ponderosae</name>
    <name type="common">Mountain pine beetle</name>
    <dbReference type="NCBI Taxonomy" id="77166"/>
    <lineage>
        <taxon>Eukaryota</taxon>
        <taxon>Metazoa</taxon>
        <taxon>Ecdysozoa</taxon>
        <taxon>Arthropoda</taxon>
        <taxon>Hexapoda</taxon>
        <taxon>Insecta</taxon>
        <taxon>Pterygota</taxon>
        <taxon>Neoptera</taxon>
        <taxon>Endopterygota</taxon>
        <taxon>Coleoptera</taxon>
        <taxon>Polyphaga</taxon>
        <taxon>Cucujiformia</taxon>
        <taxon>Curculionidae</taxon>
        <taxon>Scolytinae</taxon>
        <taxon>Dendroctonus</taxon>
    </lineage>
</organism>
<evidence type="ECO:0000313" key="4">
    <source>
        <dbReference type="Proteomes" id="UP000030742"/>
    </source>
</evidence>
<dbReference type="Proteomes" id="UP000030742">
    <property type="component" value="Unassembled WGS sequence"/>
</dbReference>
<dbReference type="HOGENOM" id="CLU_1066593_0_0_1"/>
<name>N6T3J5_DENPD</name>
<evidence type="ECO:0000256" key="1">
    <source>
        <dbReference type="SAM" id="Coils"/>
    </source>
</evidence>
<feature type="coiled-coil region" evidence="1">
    <location>
        <begin position="170"/>
        <end position="197"/>
    </location>
</feature>
<evidence type="ECO:0000313" key="2">
    <source>
        <dbReference type="EMBL" id="ENN72158.1"/>
    </source>
</evidence>
<evidence type="ECO:0000313" key="3">
    <source>
        <dbReference type="EMBL" id="ERL91128.1"/>
    </source>
</evidence>
<dbReference type="EMBL" id="KB741239">
    <property type="protein sequence ID" value="ENN72158.1"/>
    <property type="molecule type" value="Genomic_DNA"/>
</dbReference>
<dbReference type="EMBL" id="KB632275">
    <property type="protein sequence ID" value="ERL91128.1"/>
    <property type="molecule type" value="Genomic_DNA"/>
</dbReference>
<accession>N6T3J5</accession>
<sequence length="261" mass="28683">MAFAAFVHASVPSKLRVEGHDWFGTTMSTSAPQQDLIDFHVGAPEPPGASEPPFSCESESLIDTDLPVFEQKLLTHSSAACPHLRKNSIDVEDILIDFDDCFDKDSLDGEAVEVDDFLPVCEGVEDEAATLPVDNFEALLVLKNLDDLLNATLDESLDSNGNVDDDAQSIEECLEDLDNYLQAIENYETESEESYEQSLQSADIQFGHALLVSKSDVLTKESISKIRQKGQGAENFHSFQDQDSVGKIKLKMSHIVGILNT</sequence>
<feature type="non-terminal residue" evidence="2">
    <location>
        <position position="1"/>
    </location>
</feature>
<protein>
    <submittedName>
        <fullName evidence="2">Uncharacterized protein</fullName>
    </submittedName>
</protein>
<reference evidence="2 4" key="1">
    <citation type="journal article" date="2013" name="Genome Biol.">
        <title>Draft genome of the mountain pine beetle, Dendroctonus ponderosae Hopkins, a major forest pest.</title>
        <authorList>
            <person name="Keeling C.I."/>
            <person name="Yuen M.M."/>
            <person name="Liao N.Y."/>
            <person name="Docking T.R."/>
            <person name="Chan S.K."/>
            <person name="Taylor G.A."/>
            <person name="Palmquist D.L."/>
            <person name="Jackman S.D."/>
            <person name="Nguyen A."/>
            <person name="Li M."/>
            <person name="Henderson H."/>
            <person name="Janes J.K."/>
            <person name="Zhao Y."/>
            <person name="Pandoh P."/>
            <person name="Moore R."/>
            <person name="Sperling F.A."/>
            <person name="Huber D.P."/>
            <person name="Birol I."/>
            <person name="Jones S.J."/>
            <person name="Bohlmann J."/>
        </authorList>
    </citation>
    <scope>NUCLEOTIDE SEQUENCE</scope>
</reference>
<dbReference type="OrthoDB" id="6366319at2759"/>
<dbReference type="AlphaFoldDB" id="N6T3J5"/>